<proteinExistence type="predicted"/>
<organism evidence="1 2">
    <name type="scientific">Paramecium primaurelia</name>
    <dbReference type="NCBI Taxonomy" id="5886"/>
    <lineage>
        <taxon>Eukaryota</taxon>
        <taxon>Sar</taxon>
        <taxon>Alveolata</taxon>
        <taxon>Ciliophora</taxon>
        <taxon>Intramacronucleata</taxon>
        <taxon>Oligohymenophorea</taxon>
        <taxon>Peniculida</taxon>
        <taxon>Parameciidae</taxon>
        <taxon>Paramecium</taxon>
    </lineage>
</organism>
<gene>
    <name evidence="1" type="ORF">PPRIM_AZ9-3.1.T1320129</name>
</gene>
<accession>A0A8S1PUY1</accession>
<protein>
    <submittedName>
        <fullName evidence="1">Uncharacterized protein</fullName>
    </submittedName>
</protein>
<keyword evidence="2" id="KW-1185">Reference proteome</keyword>
<dbReference type="AlphaFoldDB" id="A0A8S1PUY1"/>
<dbReference type="Proteomes" id="UP000688137">
    <property type="component" value="Unassembled WGS sequence"/>
</dbReference>
<reference evidence="1" key="1">
    <citation type="submission" date="2021-01" db="EMBL/GenBank/DDBJ databases">
        <authorList>
            <consortium name="Genoscope - CEA"/>
            <person name="William W."/>
        </authorList>
    </citation>
    <scope>NUCLEOTIDE SEQUENCE</scope>
</reference>
<sequence length="90" mass="10708">MLSFQDQMIQQNNYLENQDIKSKIIIKGTSKVEINLQSENEDISFHYTNQSSDQFNLILQQAIFELIHRIELEEVHKIQRDFLIKLVLIC</sequence>
<evidence type="ECO:0000313" key="1">
    <source>
        <dbReference type="EMBL" id="CAD8107065.1"/>
    </source>
</evidence>
<dbReference type="EMBL" id="CAJJDM010000135">
    <property type="protein sequence ID" value="CAD8107065.1"/>
    <property type="molecule type" value="Genomic_DNA"/>
</dbReference>
<name>A0A8S1PUY1_PARPR</name>
<evidence type="ECO:0000313" key="2">
    <source>
        <dbReference type="Proteomes" id="UP000688137"/>
    </source>
</evidence>
<comment type="caution">
    <text evidence="1">The sequence shown here is derived from an EMBL/GenBank/DDBJ whole genome shotgun (WGS) entry which is preliminary data.</text>
</comment>